<evidence type="ECO:0000313" key="1">
    <source>
        <dbReference type="EMBL" id="KAK3348316.1"/>
    </source>
</evidence>
<organism evidence="1 2">
    <name type="scientific">Neurospora tetraspora</name>
    <dbReference type="NCBI Taxonomy" id="94610"/>
    <lineage>
        <taxon>Eukaryota</taxon>
        <taxon>Fungi</taxon>
        <taxon>Dikarya</taxon>
        <taxon>Ascomycota</taxon>
        <taxon>Pezizomycotina</taxon>
        <taxon>Sordariomycetes</taxon>
        <taxon>Sordariomycetidae</taxon>
        <taxon>Sordariales</taxon>
        <taxon>Sordariaceae</taxon>
        <taxon>Neurospora</taxon>
    </lineage>
</organism>
<dbReference type="AlphaFoldDB" id="A0AAE0JIL2"/>
<keyword evidence="2" id="KW-1185">Reference proteome</keyword>
<dbReference type="RefSeq" id="XP_062683398.1">
    <property type="nucleotide sequence ID" value="XM_062826674.1"/>
</dbReference>
<reference evidence="1" key="2">
    <citation type="submission" date="2023-06" db="EMBL/GenBank/DDBJ databases">
        <authorList>
            <consortium name="Lawrence Berkeley National Laboratory"/>
            <person name="Haridas S."/>
            <person name="Hensen N."/>
            <person name="Bonometti L."/>
            <person name="Westerberg I."/>
            <person name="Brannstrom I.O."/>
            <person name="Guillou S."/>
            <person name="Cros-Aarteil S."/>
            <person name="Calhoun S."/>
            <person name="Kuo A."/>
            <person name="Mondo S."/>
            <person name="Pangilinan J."/>
            <person name="Riley R."/>
            <person name="Labutti K."/>
            <person name="Andreopoulos B."/>
            <person name="Lipzen A."/>
            <person name="Chen C."/>
            <person name="Yanf M."/>
            <person name="Daum C."/>
            <person name="Ng V."/>
            <person name="Clum A."/>
            <person name="Steindorff A."/>
            <person name="Ohm R."/>
            <person name="Martin F."/>
            <person name="Silar P."/>
            <person name="Natvig D."/>
            <person name="Lalanne C."/>
            <person name="Gautier V."/>
            <person name="Ament-Velasquez S.L."/>
            <person name="Kruys A."/>
            <person name="Hutchinson M.I."/>
            <person name="Powell A.J."/>
            <person name="Barry K."/>
            <person name="Miller A.N."/>
            <person name="Grigoriev I.V."/>
            <person name="Debuchy R."/>
            <person name="Gladieux P."/>
            <person name="Thoren M.H."/>
            <person name="Johannesson H."/>
        </authorList>
    </citation>
    <scope>NUCLEOTIDE SEQUENCE</scope>
    <source>
        <strain evidence="1">CBS 560.94</strain>
    </source>
</reference>
<proteinExistence type="predicted"/>
<sequence length="222" mass="25772">MSDNQKNQSVAASTIRPTPRHCPKTIQLYLTYPGKPLQNYDQAEKCVKVLHALFSDEHWSALTGNPRPRFPTPFAPLERHSIDVLLEPVPDLELRPTTNQLCDTCRAEAGEKTELARKILLALGFEDKSGVWNPKIRMQWGYPDRKWVKENMPQFLESFEERYGENGKVQTPEIEWLEYILEYIWEKDTLPIPRSASYVATTTTLGPAKMERKIRPWNFSRL</sequence>
<evidence type="ECO:0000313" key="2">
    <source>
        <dbReference type="Proteomes" id="UP001278500"/>
    </source>
</evidence>
<comment type="caution">
    <text evidence="1">The sequence shown here is derived from an EMBL/GenBank/DDBJ whole genome shotgun (WGS) entry which is preliminary data.</text>
</comment>
<dbReference type="GeneID" id="87863828"/>
<reference evidence="1" key="1">
    <citation type="journal article" date="2023" name="Mol. Phylogenet. Evol.">
        <title>Genome-scale phylogeny and comparative genomics of the fungal order Sordariales.</title>
        <authorList>
            <person name="Hensen N."/>
            <person name="Bonometti L."/>
            <person name="Westerberg I."/>
            <person name="Brannstrom I.O."/>
            <person name="Guillou S."/>
            <person name="Cros-Aarteil S."/>
            <person name="Calhoun S."/>
            <person name="Haridas S."/>
            <person name="Kuo A."/>
            <person name="Mondo S."/>
            <person name="Pangilinan J."/>
            <person name="Riley R."/>
            <person name="LaButti K."/>
            <person name="Andreopoulos B."/>
            <person name="Lipzen A."/>
            <person name="Chen C."/>
            <person name="Yan M."/>
            <person name="Daum C."/>
            <person name="Ng V."/>
            <person name="Clum A."/>
            <person name="Steindorff A."/>
            <person name="Ohm R.A."/>
            <person name="Martin F."/>
            <person name="Silar P."/>
            <person name="Natvig D.O."/>
            <person name="Lalanne C."/>
            <person name="Gautier V."/>
            <person name="Ament-Velasquez S.L."/>
            <person name="Kruys A."/>
            <person name="Hutchinson M.I."/>
            <person name="Powell A.J."/>
            <person name="Barry K."/>
            <person name="Miller A.N."/>
            <person name="Grigoriev I.V."/>
            <person name="Debuchy R."/>
            <person name="Gladieux P."/>
            <person name="Hiltunen Thoren M."/>
            <person name="Johannesson H."/>
        </authorList>
    </citation>
    <scope>NUCLEOTIDE SEQUENCE</scope>
    <source>
        <strain evidence="1">CBS 560.94</strain>
    </source>
</reference>
<protein>
    <submittedName>
        <fullName evidence="1">Uncharacterized protein</fullName>
    </submittedName>
</protein>
<dbReference type="EMBL" id="JAUEPP010000003">
    <property type="protein sequence ID" value="KAK3348316.1"/>
    <property type="molecule type" value="Genomic_DNA"/>
</dbReference>
<dbReference type="Proteomes" id="UP001278500">
    <property type="component" value="Unassembled WGS sequence"/>
</dbReference>
<accession>A0AAE0JIL2</accession>
<name>A0AAE0JIL2_9PEZI</name>
<gene>
    <name evidence="1" type="ORF">B0H65DRAFT_463067</name>
</gene>